<feature type="transmembrane region" description="Helical" evidence="4">
    <location>
        <begin position="280"/>
        <end position="299"/>
    </location>
</feature>
<dbReference type="RefSeq" id="WP_104737732.1">
    <property type="nucleotide sequence ID" value="NZ_BMHR01000003.1"/>
</dbReference>
<dbReference type="CDD" id="cd17324">
    <property type="entry name" value="MFS_NepI_like"/>
    <property type="match status" value="1"/>
</dbReference>
<evidence type="ECO:0000256" key="2">
    <source>
        <dbReference type="ARBA" id="ARBA00022989"/>
    </source>
</evidence>
<evidence type="ECO:0000259" key="5">
    <source>
        <dbReference type="PROSITE" id="PS50850"/>
    </source>
</evidence>
<dbReference type="PANTHER" id="PTHR42910">
    <property type="entry name" value="TRANSPORTER SCO4007-RELATED"/>
    <property type="match status" value="1"/>
</dbReference>
<feature type="transmembrane region" description="Helical" evidence="4">
    <location>
        <begin position="82"/>
        <end position="100"/>
    </location>
</feature>
<dbReference type="SUPFAM" id="SSF103473">
    <property type="entry name" value="MFS general substrate transporter"/>
    <property type="match status" value="1"/>
</dbReference>
<evidence type="ECO:0000256" key="4">
    <source>
        <dbReference type="SAM" id="Phobius"/>
    </source>
</evidence>
<keyword evidence="2 4" id="KW-1133">Transmembrane helix</keyword>
<keyword evidence="1 4" id="KW-0812">Transmembrane</keyword>
<evidence type="ECO:0000313" key="7">
    <source>
        <dbReference type="Proteomes" id="UP000243451"/>
    </source>
</evidence>
<dbReference type="AlphaFoldDB" id="A0A2P4EXE8"/>
<feature type="transmembrane region" description="Helical" evidence="4">
    <location>
        <begin position="255"/>
        <end position="273"/>
    </location>
</feature>
<dbReference type="EMBL" id="PPSK01000004">
    <property type="protein sequence ID" value="POB04688.1"/>
    <property type="molecule type" value="Genomic_DNA"/>
</dbReference>
<feature type="transmembrane region" description="Helical" evidence="4">
    <location>
        <begin position="344"/>
        <end position="364"/>
    </location>
</feature>
<accession>A0A2P4EXE8</accession>
<comment type="caution">
    <text evidence="6">The sequence shown here is derived from an EMBL/GenBank/DDBJ whole genome shotgun (WGS) entry which is preliminary data.</text>
</comment>
<feature type="transmembrane region" description="Helical" evidence="4">
    <location>
        <begin position="140"/>
        <end position="159"/>
    </location>
</feature>
<feature type="domain" description="Major facilitator superfamily (MFS) profile" evidence="5">
    <location>
        <begin position="14"/>
        <end position="396"/>
    </location>
</feature>
<evidence type="ECO:0000256" key="3">
    <source>
        <dbReference type="ARBA" id="ARBA00023136"/>
    </source>
</evidence>
<dbReference type="PANTHER" id="PTHR42910:SF1">
    <property type="entry name" value="MAJOR FACILITATOR SUPERFAMILY (MFS) PROFILE DOMAIN-CONTAINING PROTEIN"/>
    <property type="match status" value="1"/>
</dbReference>
<dbReference type="Gene3D" id="1.20.1250.20">
    <property type="entry name" value="MFS general substrate transporter like domains"/>
    <property type="match status" value="1"/>
</dbReference>
<dbReference type="InterPro" id="IPR011701">
    <property type="entry name" value="MFS"/>
</dbReference>
<dbReference type="Proteomes" id="UP000243451">
    <property type="component" value="Unassembled WGS sequence"/>
</dbReference>
<feature type="transmembrane region" description="Helical" evidence="4">
    <location>
        <begin position="370"/>
        <end position="390"/>
    </location>
</feature>
<evidence type="ECO:0000256" key="1">
    <source>
        <dbReference type="ARBA" id="ARBA00022692"/>
    </source>
</evidence>
<name>A0A2P4EXE8_9GAMM</name>
<dbReference type="GO" id="GO:0022857">
    <property type="term" value="F:transmembrane transporter activity"/>
    <property type="evidence" value="ECO:0007669"/>
    <property type="project" value="InterPro"/>
</dbReference>
<dbReference type="InterPro" id="IPR020846">
    <property type="entry name" value="MFS_dom"/>
</dbReference>
<keyword evidence="3 4" id="KW-0472">Membrane</keyword>
<feature type="transmembrane region" description="Helical" evidence="4">
    <location>
        <begin position="305"/>
        <end position="323"/>
    </location>
</feature>
<feature type="transmembrane region" description="Helical" evidence="4">
    <location>
        <begin position="12"/>
        <end position="34"/>
    </location>
</feature>
<feature type="transmembrane region" description="Helical" evidence="4">
    <location>
        <begin position="171"/>
        <end position="190"/>
    </location>
</feature>
<gene>
    <name evidence="6" type="ORF">C1949_06905</name>
</gene>
<protein>
    <submittedName>
        <fullName evidence="6">MFS transporter</fullName>
    </submittedName>
</protein>
<organism evidence="6 7">
    <name type="scientific">Halopseudomonas oceani</name>
    <dbReference type="NCBI Taxonomy" id="1708783"/>
    <lineage>
        <taxon>Bacteria</taxon>
        <taxon>Pseudomonadati</taxon>
        <taxon>Pseudomonadota</taxon>
        <taxon>Gammaproteobacteria</taxon>
        <taxon>Pseudomonadales</taxon>
        <taxon>Pseudomonadaceae</taxon>
        <taxon>Halopseudomonas</taxon>
    </lineage>
</organism>
<dbReference type="OrthoDB" id="9815356at2"/>
<feature type="transmembrane region" description="Helical" evidence="4">
    <location>
        <begin position="54"/>
        <end position="75"/>
    </location>
</feature>
<dbReference type="Pfam" id="PF07690">
    <property type="entry name" value="MFS_1"/>
    <property type="match status" value="1"/>
</dbReference>
<proteinExistence type="predicted"/>
<dbReference type="PROSITE" id="PS50850">
    <property type="entry name" value="MFS"/>
    <property type="match status" value="1"/>
</dbReference>
<reference evidence="6 7" key="1">
    <citation type="submission" date="2018-01" db="EMBL/GenBank/DDBJ databases">
        <title>Draft genome of the type strain Pseudomonas oceani DSM 100277 isolated from the deep water in Okinawa trough, northwestern Pacific Ocean.</title>
        <authorList>
            <person name="Gomila M."/>
            <person name="Mulet M."/>
            <person name="Garcia-Valdes E."/>
            <person name="Lalucat J."/>
        </authorList>
    </citation>
    <scope>NUCLEOTIDE SEQUENCE [LARGE SCALE GENOMIC DNA]</scope>
    <source>
        <strain evidence="6 7">DSM 100277</strain>
    </source>
</reference>
<sequence>MSTRANASENGYLSTATLLMMATATGLCAGANYFNQPLLSSMAHALNISEEMAATTVTLSQVAYALGLLFLVPLGDKLEQRALAVGLMLLAASGLAISGWGGSFSLLVVGTLITGVFSVAAQTLVPMAANLSDPLRSGRAVGLVMSGLLAGILLARTAAGLLSEIGGWETVYQVSAVLMVLLAGALLRVLPQARNPAPQSYGATMRSLLKLAAEHPRLRTRSVLGGLVFGSVSALFSTMALLLSAPPFGLSDSQIGLIGLIGVAGVVTASLAGRLSDRGLGQPVTLIAIGILLLGWIGLYLGSGSLLTFLLALLVLDVALPAVHISNQSVIYKLAPQARARVNAVYMTCYFIGASSGSALGVSAWSHAGWAGTCAVGVGFGVVAQAVLAWDQSLKRADSAQQTEQQCQPQPQ</sequence>
<evidence type="ECO:0000313" key="6">
    <source>
        <dbReference type="EMBL" id="POB04688.1"/>
    </source>
</evidence>
<keyword evidence="7" id="KW-1185">Reference proteome</keyword>
<feature type="transmembrane region" description="Helical" evidence="4">
    <location>
        <begin position="223"/>
        <end position="243"/>
    </location>
</feature>
<dbReference type="InterPro" id="IPR036259">
    <property type="entry name" value="MFS_trans_sf"/>
</dbReference>
<feature type="transmembrane region" description="Helical" evidence="4">
    <location>
        <begin position="106"/>
        <end position="128"/>
    </location>
</feature>